<dbReference type="Gene3D" id="3.40.50.300">
    <property type="entry name" value="P-loop containing nucleotide triphosphate hydrolases"/>
    <property type="match status" value="1"/>
</dbReference>
<feature type="region of interest" description="Disordered" evidence="1">
    <location>
        <begin position="531"/>
        <end position="581"/>
    </location>
</feature>
<keyword evidence="3" id="KW-1185">Reference proteome</keyword>
<feature type="compositionally biased region" description="Basic and acidic residues" evidence="1">
    <location>
        <begin position="466"/>
        <end position="476"/>
    </location>
</feature>
<feature type="compositionally biased region" description="Polar residues" evidence="1">
    <location>
        <begin position="675"/>
        <end position="685"/>
    </location>
</feature>
<protein>
    <submittedName>
        <fullName evidence="4">RNA polymerase II-associated factor 1 homolog</fullName>
    </submittedName>
</protein>
<reference evidence="4" key="1">
    <citation type="submission" date="2020-12" db="UniProtKB">
        <authorList>
            <consortium name="WormBaseParasite"/>
        </authorList>
    </citation>
    <scope>IDENTIFICATION</scope>
    <source>
        <strain evidence="4">MHco3</strain>
    </source>
</reference>
<feature type="compositionally biased region" description="Low complexity" evidence="1">
    <location>
        <begin position="282"/>
        <end position="296"/>
    </location>
</feature>
<dbReference type="InterPro" id="IPR027417">
    <property type="entry name" value="P-loop_NTPase"/>
</dbReference>
<accession>A0A7I4Z3D4</accession>
<evidence type="ECO:0000313" key="4">
    <source>
        <dbReference type="WBParaSite" id="HCON_00167270-00001"/>
    </source>
</evidence>
<feature type="compositionally biased region" description="Polar residues" evidence="1">
    <location>
        <begin position="416"/>
        <end position="428"/>
    </location>
</feature>
<dbReference type="WBParaSite" id="HCON_00167270-00001">
    <property type="protein sequence ID" value="HCON_00167270-00001"/>
    <property type="gene ID" value="HCON_00167270"/>
</dbReference>
<sequence length="1001" mass="111064">MSGTPPLSHQLPRINKFVGEAFEEHAITRTIFVSSEEDKSKKESRVILLIGPQSARKTSLIDFLCNYFYGAKLDEPTRYHIANEKFDSTTPEKQIITYVFNDTIMDFRPVVIDTPSTSGIHGEENRRILAEWLKDNSNRVKIDAVGVVFSAYSRLTSIEEEGLQKALQLFPPHMGAKQIVFITGSDGSSLPVGLLRRLNLDRADVYKVNTSCIFQRSQDDPLQEHLRGNYWRMSVANFEALFSRLKYGITSSRTPESHEDSTAQSVSLGGLSRSHDDSIAQSVSLGGLSRSSISSRDTPGLKYEQAPSLRSNISIDSSHSVISSQNSVDTSRLKYEQQPPVHTLRSHGISPPTSGNTGESSGSSQSSRDTVIRQFNEKLKESLTKDFPVLPSKIGTTSSVTRRSSISQKSAEAPSRLSSASFGVTTTTRSDDTAKVTQPTAKVIEHRPVLVKTTILPREEPKITSKISIDSKENVLKKPSQPTNGKTTADGVKASGPSTVSQNRTREQPTQLSTETVTKYVYEVSTRSHKRSFGELNGGSATEPDRKISSSSKPSRETTIDDPYYPTVVVRPKGTPSTGRHSLYEIRPETTLTSEASNRSPRKIPKETLIDFRNETSSTGALVDREPIPYFSLLRSRSADRIDTISSPGRLEFAVDPNGRRYENVPNLYTADQMNTPTSRVTMPTSRVPPRDSSGRIEEPNQNVNLDDVRLRNRNEFTRERDDGKRGFEPTYAQQNIGAPYHLYDQPPREDFDKNGMMVSGNMTSNQRPLTQIEVNRKSNAQSSVKSYHDSDYGDDWGDETRIVHRVDNARPLPQLVEEVYRSRHYPGTTEPQQHMNENQTPVARPSYIPLPYPSQTPGANITQGGGNGLRYGGAEIRQLDRGGNGMMTLEKSGIEYGGPVAHQVNTGRNGMMGIESTGMEYGGADTRLLYDGRGGMPTTKKVTTTVTSTKRQPFQIRVLRWTPSNCSDSRDCCLNCLFFVVVPLVVIIIVTVIVLVIIFS</sequence>
<evidence type="ECO:0000313" key="3">
    <source>
        <dbReference type="Proteomes" id="UP000025227"/>
    </source>
</evidence>
<dbReference type="OrthoDB" id="2386367at2759"/>
<feature type="region of interest" description="Disordered" evidence="1">
    <location>
        <begin position="389"/>
        <end position="437"/>
    </location>
</feature>
<dbReference type="AlphaFoldDB" id="A0A7I4Z3D4"/>
<evidence type="ECO:0000256" key="2">
    <source>
        <dbReference type="SAM" id="Phobius"/>
    </source>
</evidence>
<dbReference type="SUPFAM" id="SSF52540">
    <property type="entry name" value="P-loop containing nucleoside triphosphate hydrolases"/>
    <property type="match status" value="1"/>
</dbReference>
<keyword evidence="2" id="KW-0812">Transmembrane</keyword>
<feature type="region of interest" description="Disordered" evidence="1">
    <location>
        <begin position="675"/>
        <end position="700"/>
    </location>
</feature>
<organism evidence="3 4">
    <name type="scientific">Haemonchus contortus</name>
    <name type="common">Barber pole worm</name>
    <dbReference type="NCBI Taxonomy" id="6289"/>
    <lineage>
        <taxon>Eukaryota</taxon>
        <taxon>Metazoa</taxon>
        <taxon>Ecdysozoa</taxon>
        <taxon>Nematoda</taxon>
        <taxon>Chromadorea</taxon>
        <taxon>Rhabditida</taxon>
        <taxon>Rhabditina</taxon>
        <taxon>Rhabditomorpha</taxon>
        <taxon>Strongyloidea</taxon>
        <taxon>Trichostrongylidae</taxon>
        <taxon>Haemonchus</taxon>
    </lineage>
</organism>
<keyword evidence="2" id="KW-0472">Membrane</keyword>
<keyword evidence="2" id="KW-1133">Transmembrane helix</keyword>
<feature type="compositionally biased region" description="Low complexity" evidence="1">
    <location>
        <begin position="350"/>
        <end position="367"/>
    </location>
</feature>
<feature type="compositionally biased region" description="Polar residues" evidence="1">
    <location>
        <begin position="496"/>
        <end position="514"/>
    </location>
</feature>
<dbReference type="Proteomes" id="UP000025227">
    <property type="component" value="Unplaced"/>
</dbReference>
<feature type="region of interest" description="Disordered" evidence="1">
    <location>
        <begin position="339"/>
        <end position="369"/>
    </location>
</feature>
<feature type="compositionally biased region" description="Basic and acidic residues" evidence="1">
    <location>
        <begin position="689"/>
        <end position="699"/>
    </location>
</feature>
<name>A0A7I4Z3D4_HAECO</name>
<feature type="compositionally biased region" description="Low complexity" evidence="1">
    <location>
        <begin position="396"/>
        <end position="410"/>
    </location>
</feature>
<feature type="transmembrane region" description="Helical" evidence="2">
    <location>
        <begin position="978"/>
        <end position="1000"/>
    </location>
</feature>
<dbReference type="OMA" id="NGMMTLE"/>
<evidence type="ECO:0000256" key="1">
    <source>
        <dbReference type="SAM" id="MobiDB-lite"/>
    </source>
</evidence>
<feature type="region of interest" description="Disordered" evidence="1">
    <location>
        <begin position="466"/>
        <end position="514"/>
    </location>
</feature>
<proteinExistence type="predicted"/>
<feature type="region of interest" description="Disordered" evidence="1">
    <location>
        <begin position="251"/>
        <end position="305"/>
    </location>
</feature>
<feature type="compositionally biased region" description="Basic and acidic residues" evidence="1">
    <location>
        <begin position="543"/>
        <end position="559"/>
    </location>
</feature>